<keyword evidence="5" id="KW-1035">Host cytoplasm</keyword>
<keyword evidence="4 7" id="KW-0378">Hydrolase</keyword>
<dbReference type="InterPro" id="IPR033907">
    <property type="entry name" value="Endolysin_autolysin"/>
</dbReference>
<name>A0A202BDC6_CHRVL</name>
<evidence type="ECO:0000256" key="1">
    <source>
        <dbReference type="ARBA" id="ARBA00000632"/>
    </source>
</evidence>
<keyword evidence="3 7" id="KW-0081">Bacteriolytic enzyme</keyword>
<reference evidence="8 9" key="1">
    <citation type="submission" date="2017-05" db="EMBL/GenBank/DDBJ databases">
        <title>Chromobacterium violaceum GHPS1 isolated from Hydrocarbon polluted soil in French Guiana display an awesome secondary metabolite arsenal and a battery of drug and heavy-metal-resistance and detoxification of xenobiotics proteins.</title>
        <authorList>
            <person name="Belbahri L."/>
        </authorList>
    </citation>
    <scope>NUCLEOTIDE SEQUENCE [LARGE SCALE GENOMIC DNA]</scope>
    <source>
        <strain evidence="8 9">GHPS1</strain>
    </source>
</reference>
<dbReference type="GO" id="GO:0016998">
    <property type="term" value="P:cell wall macromolecule catabolic process"/>
    <property type="evidence" value="ECO:0007669"/>
    <property type="project" value="InterPro"/>
</dbReference>
<dbReference type="EC" id="3.2.1.17" evidence="7"/>
<dbReference type="GO" id="GO:0042742">
    <property type="term" value="P:defense response to bacterium"/>
    <property type="evidence" value="ECO:0007669"/>
    <property type="project" value="UniProtKB-KW"/>
</dbReference>
<dbReference type="Proteomes" id="UP000196342">
    <property type="component" value="Unassembled WGS sequence"/>
</dbReference>
<dbReference type="GO" id="GO:0031640">
    <property type="term" value="P:killing of cells of another organism"/>
    <property type="evidence" value="ECO:0007669"/>
    <property type="project" value="UniProtKB-KW"/>
</dbReference>
<dbReference type="PANTHER" id="PTHR38107:SF3">
    <property type="entry name" value="LYSOZYME RRRD-RELATED"/>
    <property type="match status" value="1"/>
</dbReference>
<proteinExistence type="inferred from homology"/>
<dbReference type="Pfam" id="PF00959">
    <property type="entry name" value="Phage_lysozyme"/>
    <property type="match status" value="1"/>
</dbReference>
<dbReference type="PANTHER" id="PTHR38107">
    <property type="match status" value="1"/>
</dbReference>
<dbReference type="InterPro" id="IPR051018">
    <property type="entry name" value="Bacteriophage_GH24"/>
</dbReference>
<keyword evidence="2 7" id="KW-0929">Antimicrobial</keyword>
<dbReference type="Gene3D" id="1.10.530.40">
    <property type="match status" value="1"/>
</dbReference>
<comment type="caution">
    <text evidence="8">The sequence shown here is derived from an EMBL/GenBank/DDBJ whole genome shotgun (WGS) entry which is preliminary data.</text>
</comment>
<comment type="catalytic activity">
    <reaction evidence="1 7">
        <text>Hydrolysis of (1-&gt;4)-beta-linkages between N-acetylmuramic acid and N-acetyl-D-glucosamine residues in a peptidoglycan and between N-acetyl-D-glucosamine residues in chitodextrins.</text>
        <dbReference type="EC" id="3.2.1.17"/>
    </reaction>
</comment>
<dbReference type="InterPro" id="IPR043688">
    <property type="entry name" value="SAR_endolysin-like"/>
</dbReference>
<dbReference type="InterPro" id="IPR034690">
    <property type="entry name" value="Endolysin_T4_type"/>
</dbReference>
<dbReference type="AlphaFoldDB" id="A0A202BDC6"/>
<dbReference type="InterPro" id="IPR002196">
    <property type="entry name" value="Glyco_hydro_24"/>
</dbReference>
<dbReference type="GO" id="GO:0009253">
    <property type="term" value="P:peptidoglycan catabolic process"/>
    <property type="evidence" value="ECO:0007669"/>
    <property type="project" value="InterPro"/>
</dbReference>
<evidence type="ECO:0000256" key="6">
    <source>
        <dbReference type="ARBA" id="ARBA00023295"/>
    </source>
</evidence>
<evidence type="ECO:0000256" key="2">
    <source>
        <dbReference type="ARBA" id="ARBA00022529"/>
    </source>
</evidence>
<evidence type="ECO:0000256" key="4">
    <source>
        <dbReference type="ARBA" id="ARBA00022801"/>
    </source>
</evidence>
<gene>
    <name evidence="8" type="ORF">CBW21_06185</name>
</gene>
<protein>
    <recommendedName>
        <fullName evidence="7">Lysozyme</fullName>
        <ecNumber evidence="7">3.2.1.17</ecNumber>
    </recommendedName>
</protein>
<keyword evidence="6 7" id="KW-0326">Glycosidase</keyword>
<dbReference type="EMBL" id="NHOO01000004">
    <property type="protein sequence ID" value="OVE49469.1"/>
    <property type="molecule type" value="Genomic_DNA"/>
</dbReference>
<evidence type="ECO:0000256" key="3">
    <source>
        <dbReference type="ARBA" id="ARBA00022638"/>
    </source>
</evidence>
<dbReference type="HAMAP" id="MF_04136">
    <property type="entry name" value="SAR_ENDOLYSIN"/>
    <property type="match status" value="1"/>
</dbReference>
<organism evidence="8 9">
    <name type="scientific">Chromobacterium violaceum</name>
    <dbReference type="NCBI Taxonomy" id="536"/>
    <lineage>
        <taxon>Bacteria</taxon>
        <taxon>Pseudomonadati</taxon>
        <taxon>Pseudomonadota</taxon>
        <taxon>Betaproteobacteria</taxon>
        <taxon>Neisseriales</taxon>
        <taxon>Chromobacteriaceae</taxon>
        <taxon>Chromobacterium</taxon>
    </lineage>
</organism>
<evidence type="ECO:0000256" key="7">
    <source>
        <dbReference type="RuleBase" id="RU003788"/>
    </source>
</evidence>
<evidence type="ECO:0000313" key="9">
    <source>
        <dbReference type="Proteomes" id="UP000196342"/>
    </source>
</evidence>
<dbReference type="GO" id="GO:0003796">
    <property type="term" value="F:lysozyme activity"/>
    <property type="evidence" value="ECO:0007669"/>
    <property type="project" value="UniProtKB-EC"/>
</dbReference>
<evidence type="ECO:0000313" key="8">
    <source>
        <dbReference type="EMBL" id="OVE49469.1"/>
    </source>
</evidence>
<evidence type="ECO:0000256" key="5">
    <source>
        <dbReference type="ARBA" id="ARBA00023200"/>
    </source>
</evidence>
<dbReference type="RefSeq" id="WP_087697531.1">
    <property type="nucleotide sequence ID" value="NZ_NHOO01000004.1"/>
</dbReference>
<dbReference type="InterPro" id="IPR023346">
    <property type="entry name" value="Lysozyme-like_dom_sf"/>
</dbReference>
<sequence length="146" mass="15604">MKTNAAGISLIKQFEGLRLAAYQDMVGVWTIGYGHTGPDVKAGLIITQQQADQLLAADLEKFETGVGQLVAVPLNANQFAALVSFSYNLGLGNLRSSTLLRLLNQGDYAGAAAQFPRWNRAGGQVVAGLTRRRLAEQALFNSPEGL</sequence>
<comment type="similarity">
    <text evidence="7">Belongs to the glycosyl hydrolase 24 family.</text>
</comment>
<dbReference type="HAMAP" id="MF_04110">
    <property type="entry name" value="ENDOLYSIN_T4"/>
    <property type="match status" value="1"/>
</dbReference>
<dbReference type="InterPro" id="IPR023347">
    <property type="entry name" value="Lysozyme_dom_sf"/>
</dbReference>
<dbReference type="SUPFAM" id="SSF53955">
    <property type="entry name" value="Lysozyme-like"/>
    <property type="match status" value="1"/>
</dbReference>
<accession>A0A202BDC6</accession>
<dbReference type="CDD" id="cd00737">
    <property type="entry name" value="lyz_endolysin_autolysin"/>
    <property type="match status" value="1"/>
</dbReference>
<keyword evidence="9" id="KW-1185">Reference proteome</keyword>